<proteinExistence type="predicted"/>
<dbReference type="AlphaFoldDB" id="A0A7W5AED6"/>
<dbReference type="Proteomes" id="UP000590749">
    <property type="component" value="Unassembled WGS sequence"/>
</dbReference>
<protein>
    <submittedName>
        <fullName evidence="1">Uncharacterized protein</fullName>
    </submittedName>
</protein>
<sequence>MSTPGLLQLGDVAIGAAIRAGERAGETLTRLRDEARARIKEVRLDDLTGLAELGASERNRVIENAITALATSRIVDRVVEIQLARVLELLEREPDRIRALVRGQRDSMVGDVVGRVRSGAAAGDAAVDRITLRMTGRGQLIDPTT</sequence>
<accession>A0A7W5AED6</accession>
<reference evidence="1 2" key="1">
    <citation type="submission" date="2020-08" db="EMBL/GenBank/DDBJ databases">
        <title>Genomic Encyclopedia of Type Strains, Phase III (KMG-III): the genomes of soil and plant-associated and newly described type strains.</title>
        <authorList>
            <person name="Whitman W."/>
        </authorList>
    </citation>
    <scope>NUCLEOTIDE SEQUENCE [LARGE SCALE GENOMIC DNA]</scope>
    <source>
        <strain evidence="1 2">CECT 3287</strain>
    </source>
</reference>
<evidence type="ECO:0000313" key="2">
    <source>
        <dbReference type="Proteomes" id="UP000590749"/>
    </source>
</evidence>
<name>A0A7W5AED6_9ACTN</name>
<evidence type="ECO:0000313" key="1">
    <source>
        <dbReference type="EMBL" id="MBB3094505.1"/>
    </source>
</evidence>
<dbReference type="EMBL" id="JACHXF010000003">
    <property type="protein sequence ID" value="MBB3094505.1"/>
    <property type="molecule type" value="Genomic_DNA"/>
</dbReference>
<comment type="caution">
    <text evidence="1">The sequence shown here is derived from an EMBL/GenBank/DDBJ whole genome shotgun (WGS) entry which is preliminary data.</text>
</comment>
<gene>
    <name evidence="1" type="ORF">FHR83_002157</name>
</gene>
<dbReference type="RefSeq" id="WP_183218768.1">
    <property type="nucleotide sequence ID" value="NZ_BMPW01000008.1"/>
</dbReference>
<keyword evidence="2" id="KW-1185">Reference proteome</keyword>
<organism evidence="1 2">
    <name type="scientific">Actinoplanes campanulatus</name>
    <dbReference type="NCBI Taxonomy" id="113559"/>
    <lineage>
        <taxon>Bacteria</taxon>
        <taxon>Bacillati</taxon>
        <taxon>Actinomycetota</taxon>
        <taxon>Actinomycetes</taxon>
        <taxon>Micromonosporales</taxon>
        <taxon>Micromonosporaceae</taxon>
        <taxon>Actinoplanes</taxon>
    </lineage>
</organism>